<dbReference type="CDD" id="cd06170">
    <property type="entry name" value="LuxR_C_like"/>
    <property type="match status" value="1"/>
</dbReference>
<dbReference type="PROSITE" id="PS00622">
    <property type="entry name" value="HTH_LUXR_1"/>
    <property type="match status" value="1"/>
</dbReference>
<dbReference type="Pfam" id="PF00196">
    <property type="entry name" value="GerE"/>
    <property type="match status" value="1"/>
</dbReference>
<dbReference type="STRING" id="1860122.A9404_04825"/>
<dbReference type="Proteomes" id="UP000078596">
    <property type="component" value="Chromosome"/>
</dbReference>
<feature type="modified residue" description="4-aspartylphosphate" evidence="6">
    <location>
        <position position="59"/>
    </location>
</feature>
<sequence length="292" mass="32645">MNAPKPERGIVLLVDDAPDNLRMLHEALQSQGYMVLVATDGQSALDSVQRLPPDVIVLDARMPGMDGFETCRRLKEGLTTRDIPVIFMTGLSDTEYIIQGFQAGGVDYVTKPIVIDELLARITTHMHRARLVTHTRSAIDSAGRAILAFDPDFAITWATPLAQRLVQPLVDIPDHLPSAIRQWLKERDGESAYPLWHNGERLLFTLLEPQLLCIQRHAAQAEPDMLARMFQLTAREAEALYWVTLGKTNREIGEIMQISPRTVNKHLEHVFEKLGVETRTAAAALVLSRTSA</sequence>
<dbReference type="Gene3D" id="3.40.50.2300">
    <property type="match status" value="1"/>
</dbReference>
<dbReference type="InterPro" id="IPR001789">
    <property type="entry name" value="Sig_transdc_resp-reg_receiver"/>
</dbReference>
<keyword evidence="1 6" id="KW-0597">Phosphoprotein</keyword>
<dbReference type="AlphaFoldDB" id="A0A191ZG08"/>
<dbReference type="SUPFAM" id="SSF46894">
    <property type="entry name" value="C-terminal effector domain of the bipartite response regulators"/>
    <property type="match status" value="1"/>
</dbReference>
<dbReference type="PANTHER" id="PTHR48111:SF1">
    <property type="entry name" value="TWO-COMPONENT RESPONSE REGULATOR ORR33"/>
    <property type="match status" value="1"/>
</dbReference>
<dbReference type="Gene3D" id="1.10.10.10">
    <property type="entry name" value="Winged helix-like DNA-binding domain superfamily/Winged helix DNA-binding domain"/>
    <property type="match status" value="1"/>
</dbReference>
<evidence type="ECO:0000313" key="10">
    <source>
        <dbReference type="Proteomes" id="UP000078596"/>
    </source>
</evidence>
<dbReference type="PANTHER" id="PTHR48111">
    <property type="entry name" value="REGULATOR OF RPOS"/>
    <property type="match status" value="1"/>
</dbReference>
<proteinExistence type="predicted"/>
<dbReference type="SMART" id="SM00421">
    <property type="entry name" value="HTH_LUXR"/>
    <property type="match status" value="1"/>
</dbReference>
<evidence type="ECO:0000256" key="5">
    <source>
        <dbReference type="ARBA" id="ARBA00023163"/>
    </source>
</evidence>
<organism evidence="9 10">
    <name type="scientific">Halothiobacillus diazotrophicus</name>
    <dbReference type="NCBI Taxonomy" id="1860122"/>
    <lineage>
        <taxon>Bacteria</taxon>
        <taxon>Pseudomonadati</taxon>
        <taxon>Pseudomonadota</taxon>
        <taxon>Gammaproteobacteria</taxon>
        <taxon>Chromatiales</taxon>
        <taxon>Halothiobacillaceae</taxon>
        <taxon>Halothiobacillus</taxon>
    </lineage>
</organism>
<dbReference type="PROSITE" id="PS50043">
    <property type="entry name" value="HTH_LUXR_2"/>
    <property type="match status" value="1"/>
</dbReference>
<feature type="domain" description="Response regulatory" evidence="8">
    <location>
        <begin position="10"/>
        <end position="126"/>
    </location>
</feature>
<dbReference type="InterPro" id="IPR000792">
    <property type="entry name" value="Tscrpt_reg_LuxR_C"/>
</dbReference>
<dbReference type="PRINTS" id="PR00038">
    <property type="entry name" value="HTHLUXR"/>
</dbReference>
<dbReference type="Pfam" id="PF00072">
    <property type="entry name" value="Response_reg"/>
    <property type="match status" value="1"/>
</dbReference>
<dbReference type="GO" id="GO:0005829">
    <property type="term" value="C:cytosol"/>
    <property type="evidence" value="ECO:0007669"/>
    <property type="project" value="TreeGrafter"/>
</dbReference>
<reference evidence="9 10" key="1">
    <citation type="submission" date="2016-06" db="EMBL/GenBank/DDBJ databases">
        <title>Insight into the functional genes involving in sulfur oxidation in Pearl River water.</title>
        <authorList>
            <person name="Luo J."/>
            <person name="Tan X."/>
            <person name="Lin W."/>
        </authorList>
    </citation>
    <scope>NUCLEOTIDE SEQUENCE [LARGE SCALE GENOMIC DNA]</scope>
    <source>
        <strain evidence="9 10">LS2</strain>
    </source>
</reference>
<protein>
    <submittedName>
        <fullName evidence="9">DNA-binding response regulator</fullName>
    </submittedName>
</protein>
<keyword evidence="4 9" id="KW-0238">DNA-binding</keyword>
<evidence type="ECO:0000256" key="2">
    <source>
        <dbReference type="ARBA" id="ARBA00023012"/>
    </source>
</evidence>
<dbReference type="InterPro" id="IPR036388">
    <property type="entry name" value="WH-like_DNA-bd_sf"/>
</dbReference>
<gene>
    <name evidence="9" type="ORF">A9404_04825</name>
</gene>
<keyword evidence="10" id="KW-1185">Reference proteome</keyword>
<evidence type="ECO:0000256" key="6">
    <source>
        <dbReference type="PROSITE-ProRule" id="PRU00169"/>
    </source>
</evidence>
<keyword evidence="3" id="KW-0805">Transcription regulation</keyword>
<dbReference type="GO" id="GO:0032993">
    <property type="term" value="C:protein-DNA complex"/>
    <property type="evidence" value="ECO:0007669"/>
    <property type="project" value="TreeGrafter"/>
</dbReference>
<dbReference type="GO" id="GO:0000976">
    <property type="term" value="F:transcription cis-regulatory region binding"/>
    <property type="evidence" value="ECO:0007669"/>
    <property type="project" value="TreeGrafter"/>
</dbReference>
<evidence type="ECO:0000256" key="3">
    <source>
        <dbReference type="ARBA" id="ARBA00023015"/>
    </source>
</evidence>
<evidence type="ECO:0000256" key="4">
    <source>
        <dbReference type="ARBA" id="ARBA00023125"/>
    </source>
</evidence>
<dbReference type="SUPFAM" id="SSF52172">
    <property type="entry name" value="CheY-like"/>
    <property type="match status" value="1"/>
</dbReference>
<dbReference type="KEGG" id="haz:A9404_04825"/>
<evidence type="ECO:0000259" key="8">
    <source>
        <dbReference type="PROSITE" id="PS50110"/>
    </source>
</evidence>
<dbReference type="PROSITE" id="PS50110">
    <property type="entry name" value="RESPONSE_REGULATORY"/>
    <property type="match status" value="1"/>
</dbReference>
<dbReference type="InterPro" id="IPR016032">
    <property type="entry name" value="Sig_transdc_resp-reg_C-effctor"/>
</dbReference>
<evidence type="ECO:0000313" key="9">
    <source>
        <dbReference type="EMBL" id="ANJ66787.1"/>
    </source>
</evidence>
<name>A0A191ZG08_9GAMM</name>
<dbReference type="EMBL" id="CP016027">
    <property type="protein sequence ID" value="ANJ66787.1"/>
    <property type="molecule type" value="Genomic_DNA"/>
</dbReference>
<evidence type="ECO:0000259" key="7">
    <source>
        <dbReference type="PROSITE" id="PS50043"/>
    </source>
</evidence>
<accession>A0A191ZG08</accession>
<keyword evidence="5" id="KW-0804">Transcription</keyword>
<evidence type="ECO:0000256" key="1">
    <source>
        <dbReference type="ARBA" id="ARBA00022553"/>
    </source>
</evidence>
<feature type="domain" description="HTH luxR-type" evidence="7">
    <location>
        <begin position="225"/>
        <end position="290"/>
    </location>
</feature>
<dbReference type="GO" id="GO:0000156">
    <property type="term" value="F:phosphorelay response regulator activity"/>
    <property type="evidence" value="ECO:0007669"/>
    <property type="project" value="TreeGrafter"/>
</dbReference>
<dbReference type="SMART" id="SM00448">
    <property type="entry name" value="REC"/>
    <property type="match status" value="1"/>
</dbReference>
<dbReference type="RefSeq" id="WP_066099149.1">
    <property type="nucleotide sequence ID" value="NZ_CP016027.1"/>
</dbReference>
<dbReference type="GO" id="GO:0006355">
    <property type="term" value="P:regulation of DNA-templated transcription"/>
    <property type="evidence" value="ECO:0007669"/>
    <property type="project" value="InterPro"/>
</dbReference>
<dbReference type="InterPro" id="IPR011006">
    <property type="entry name" value="CheY-like_superfamily"/>
</dbReference>
<dbReference type="InterPro" id="IPR039420">
    <property type="entry name" value="WalR-like"/>
</dbReference>
<keyword evidence="2" id="KW-0902">Two-component regulatory system</keyword>
<dbReference type="OrthoDB" id="9796655at2"/>
<dbReference type="CDD" id="cd19920">
    <property type="entry name" value="REC_PA4781-like"/>
    <property type="match status" value="1"/>
</dbReference>